<feature type="domain" description="Glycosyltransferase subfamily 4-like N-terminal" evidence="2">
    <location>
        <begin position="106"/>
        <end position="211"/>
    </location>
</feature>
<dbReference type="HOGENOM" id="CLU_009583_2_4_4"/>
<evidence type="ECO:0000259" key="2">
    <source>
        <dbReference type="Pfam" id="PF13439"/>
    </source>
</evidence>
<keyword evidence="3" id="KW-0808">Transferase</keyword>
<dbReference type="Gene3D" id="3.40.50.2000">
    <property type="entry name" value="Glycogen Phosphorylase B"/>
    <property type="match status" value="2"/>
</dbReference>
<gene>
    <name evidence="3" type="ordered locus">LHK_02788</name>
</gene>
<dbReference type="eggNOG" id="COG0438">
    <property type="taxonomic scope" value="Bacteria"/>
</dbReference>
<dbReference type="Pfam" id="PF00534">
    <property type="entry name" value="Glycos_transf_1"/>
    <property type="match status" value="1"/>
</dbReference>
<feature type="domain" description="Glycosyl transferase family 1" evidence="1">
    <location>
        <begin position="226"/>
        <end position="371"/>
    </location>
</feature>
<evidence type="ECO:0000313" key="4">
    <source>
        <dbReference type="Proteomes" id="UP000002010"/>
    </source>
</evidence>
<dbReference type="Proteomes" id="UP000002010">
    <property type="component" value="Chromosome"/>
</dbReference>
<dbReference type="KEGG" id="lhk:LHK_02788"/>
<dbReference type="AlphaFoldDB" id="C1DDD6"/>
<dbReference type="InterPro" id="IPR028098">
    <property type="entry name" value="Glyco_trans_4-like_N"/>
</dbReference>
<reference evidence="3 4" key="1">
    <citation type="journal article" date="2009" name="PLoS Genet.">
        <title>The complete genome and proteome of Laribacter hongkongensis reveal potential mechanisms for adaptations to different temperatures and habitats.</title>
        <authorList>
            <person name="Woo P.C."/>
            <person name="Lau S.K."/>
            <person name="Tse H."/>
            <person name="Teng J.L."/>
            <person name="Curreem S.O."/>
            <person name="Tsang A.K."/>
            <person name="Fan R.Y."/>
            <person name="Wong G.K."/>
            <person name="Huang Y."/>
            <person name="Loman N.J."/>
            <person name="Snyder L.A."/>
            <person name="Cai J.J."/>
            <person name="Huang J.D."/>
            <person name="Mak W."/>
            <person name="Pallen M.J."/>
            <person name="Lok S."/>
            <person name="Yuen K.Y."/>
        </authorList>
    </citation>
    <scope>NUCLEOTIDE SEQUENCE [LARGE SCALE GENOMIC DNA]</scope>
    <source>
        <strain evidence="3 4">HLHK9</strain>
    </source>
</reference>
<dbReference type="SUPFAM" id="SSF53756">
    <property type="entry name" value="UDP-Glycosyltransferase/glycogen phosphorylase"/>
    <property type="match status" value="1"/>
</dbReference>
<sequence>MRVFILPSWCPTADQPLSGTFFVEQAHAIALLRPDWIVALCQFDLARSRMPWRPRDVPQFVKDWLSIPQLEYLESHSGLHEYRVWLPFIPRFGRQSKWDVNVKALASQAKLALEDFIQRFGKPDLIHAQSVYPGGAAAVALGKEYDIAVGLTEHLGPFPPPTLCLASGQVIPLVASAYAGASLCSAVSQSLADRVQRLGLADEVTVLPNFLPDQFGSVVEQQRPVGSEFSFLSVGGPSHAKGTDVLLKALAKVSSDVTLKVVGDSPMMAFFRQLAADLGVSARVKWLGAVPRDQMPAHYQTCDAFVLPSQEETFGIAFIEALAFGKPLIATRCGGPEEIVNTGNGLLVPLNDVDGLVAAMKDMVENEELYNPGALRADFIDRFSASAALPGIEAWYRAVIRTDEPKVAS</sequence>
<proteinExistence type="predicted"/>
<dbReference type="PANTHER" id="PTHR45947">
    <property type="entry name" value="SULFOQUINOVOSYL TRANSFERASE SQD2"/>
    <property type="match status" value="1"/>
</dbReference>
<dbReference type="STRING" id="557598.LHK_02788"/>
<dbReference type="Pfam" id="PF13439">
    <property type="entry name" value="Glyco_transf_4"/>
    <property type="match status" value="1"/>
</dbReference>
<evidence type="ECO:0000313" key="3">
    <source>
        <dbReference type="EMBL" id="ACO75768.1"/>
    </source>
</evidence>
<dbReference type="CAZy" id="GT4">
    <property type="family name" value="Glycosyltransferase Family 4"/>
</dbReference>
<evidence type="ECO:0000259" key="1">
    <source>
        <dbReference type="Pfam" id="PF00534"/>
    </source>
</evidence>
<dbReference type="EMBL" id="CP001154">
    <property type="protein sequence ID" value="ACO75768.1"/>
    <property type="molecule type" value="Genomic_DNA"/>
</dbReference>
<dbReference type="PANTHER" id="PTHR45947:SF3">
    <property type="entry name" value="SULFOQUINOVOSYL TRANSFERASE SQD2"/>
    <property type="match status" value="1"/>
</dbReference>
<dbReference type="InterPro" id="IPR050194">
    <property type="entry name" value="Glycosyltransferase_grp1"/>
</dbReference>
<dbReference type="InterPro" id="IPR001296">
    <property type="entry name" value="Glyco_trans_1"/>
</dbReference>
<dbReference type="GO" id="GO:0016757">
    <property type="term" value="F:glycosyltransferase activity"/>
    <property type="evidence" value="ECO:0007669"/>
    <property type="project" value="InterPro"/>
</dbReference>
<keyword evidence="4" id="KW-1185">Reference proteome</keyword>
<protein>
    <submittedName>
        <fullName evidence="3">Glycosyl transferase, group 1</fullName>
    </submittedName>
</protein>
<name>C1DDD6_LARHH</name>
<accession>C1DDD6</accession>
<organism evidence="3 4">
    <name type="scientific">Laribacter hongkongensis (strain HLHK9)</name>
    <dbReference type="NCBI Taxonomy" id="557598"/>
    <lineage>
        <taxon>Bacteria</taxon>
        <taxon>Pseudomonadati</taxon>
        <taxon>Pseudomonadota</taxon>
        <taxon>Betaproteobacteria</taxon>
        <taxon>Neisseriales</taxon>
        <taxon>Aquaspirillaceae</taxon>
        <taxon>Laribacter</taxon>
    </lineage>
</organism>